<keyword evidence="2" id="KW-0732">Signal</keyword>
<organism evidence="3 4">
    <name type="scientific">Labilithrix luteola</name>
    <dbReference type="NCBI Taxonomy" id="1391654"/>
    <lineage>
        <taxon>Bacteria</taxon>
        <taxon>Pseudomonadati</taxon>
        <taxon>Myxococcota</taxon>
        <taxon>Polyangia</taxon>
        <taxon>Polyangiales</taxon>
        <taxon>Labilitrichaceae</taxon>
        <taxon>Labilithrix</taxon>
    </lineage>
</organism>
<gene>
    <name evidence="3" type="ORF">AKJ09_02941</name>
</gene>
<evidence type="ECO:0000256" key="2">
    <source>
        <dbReference type="SAM" id="SignalP"/>
    </source>
</evidence>
<feature type="signal peptide" evidence="2">
    <location>
        <begin position="1"/>
        <end position="40"/>
    </location>
</feature>
<protein>
    <submittedName>
        <fullName evidence="3">LPXTG-motif cell wall anchor domain protein</fullName>
    </submittedName>
</protein>
<name>A0A0K1PRY8_9BACT</name>
<keyword evidence="4" id="KW-1185">Reference proteome</keyword>
<sequence>MPGEGQSNGTADAISVDMRLVQHASVLPLLALLASAASFAACAKEETPASGQAWSCGKEDVPGGESIRCVQSALVVGGPSDPSGGAGSGTADAGTGSTSYDCAPGSTNPDCPPSGPVGSQTGSSSTGGAGSGTSSGNPPVDSNGGSAESGGAGSGTSDGNPPGSSQTGSASNGGGGGSDECAYTEDLPYCNPSSSTADGGTSSSGSSGGSSDCTQPNCKVPPGQAKKGSSSGQSGENSSGGTSSDGTPGTKKPYHCTKDDKGNKSCLSEPTCAPGSHPAPCGACVTDDESSSDCVPPDAGGCWVTGGGFIEAASLVPLHRPTVTTTTAATPSR</sequence>
<dbReference type="AlphaFoldDB" id="A0A0K1PRY8"/>
<reference evidence="3 4" key="1">
    <citation type="submission" date="2015-08" db="EMBL/GenBank/DDBJ databases">
        <authorList>
            <person name="Babu N.S."/>
            <person name="Beckwith C.J."/>
            <person name="Beseler K.G."/>
            <person name="Brison A."/>
            <person name="Carone J.V."/>
            <person name="Caskin T.P."/>
            <person name="Diamond M."/>
            <person name="Durham M.E."/>
            <person name="Foxe J.M."/>
            <person name="Go M."/>
            <person name="Henderson B.A."/>
            <person name="Jones I.B."/>
            <person name="McGettigan J.A."/>
            <person name="Micheletti S.J."/>
            <person name="Nasrallah M.E."/>
            <person name="Ortiz D."/>
            <person name="Piller C.R."/>
            <person name="Privatt S.R."/>
            <person name="Schneider S.L."/>
            <person name="Sharp S."/>
            <person name="Smith T.C."/>
            <person name="Stanton J.D."/>
            <person name="Ullery H.E."/>
            <person name="Wilson R.J."/>
            <person name="Serrano M.G."/>
            <person name="Buck G."/>
            <person name="Lee V."/>
            <person name="Wang Y."/>
            <person name="Carvalho R."/>
            <person name="Voegtly L."/>
            <person name="Shi R."/>
            <person name="Duckworth R."/>
            <person name="Johnson A."/>
            <person name="Loviza R."/>
            <person name="Walstead R."/>
            <person name="Shah Z."/>
            <person name="Kiflezghi M."/>
            <person name="Wade K."/>
            <person name="Ball S.L."/>
            <person name="Bradley K.W."/>
            <person name="Asai D.J."/>
            <person name="Bowman C.A."/>
            <person name="Russell D.A."/>
            <person name="Pope W.H."/>
            <person name="Jacobs-Sera D."/>
            <person name="Hendrix R.W."/>
            <person name="Hatfull G.F."/>
        </authorList>
    </citation>
    <scope>NUCLEOTIDE SEQUENCE [LARGE SCALE GENOMIC DNA]</scope>
    <source>
        <strain evidence="3 4">DSM 27648</strain>
    </source>
</reference>
<feature type="compositionally biased region" description="Low complexity" evidence="1">
    <location>
        <begin position="157"/>
        <end position="170"/>
    </location>
</feature>
<evidence type="ECO:0000313" key="3">
    <source>
        <dbReference type="EMBL" id="AKU96277.1"/>
    </source>
</evidence>
<accession>A0A0K1PRY8</accession>
<evidence type="ECO:0000313" key="4">
    <source>
        <dbReference type="Proteomes" id="UP000064967"/>
    </source>
</evidence>
<proteinExistence type="predicted"/>
<dbReference type="STRING" id="1391654.AKJ09_02941"/>
<feature type="compositionally biased region" description="Low complexity" evidence="1">
    <location>
        <begin position="228"/>
        <end position="250"/>
    </location>
</feature>
<feature type="chain" id="PRO_5005465925" evidence="2">
    <location>
        <begin position="41"/>
        <end position="333"/>
    </location>
</feature>
<feature type="compositionally biased region" description="Low complexity" evidence="1">
    <location>
        <begin position="134"/>
        <end position="146"/>
    </location>
</feature>
<feature type="compositionally biased region" description="Low complexity" evidence="1">
    <location>
        <begin position="193"/>
        <end position="212"/>
    </location>
</feature>
<dbReference type="Proteomes" id="UP000064967">
    <property type="component" value="Chromosome"/>
</dbReference>
<feature type="compositionally biased region" description="Gly residues" evidence="1">
    <location>
        <begin position="147"/>
        <end position="156"/>
    </location>
</feature>
<feature type="region of interest" description="Disordered" evidence="1">
    <location>
        <begin position="79"/>
        <end position="280"/>
    </location>
</feature>
<feature type="compositionally biased region" description="Low complexity" evidence="1">
    <location>
        <begin position="79"/>
        <end position="99"/>
    </location>
</feature>
<evidence type="ECO:0000256" key="1">
    <source>
        <dbReference type="SAM" id="MobiDB-lite"/>
    </source>
</evidence>
<dbReference type="EMBL" id="CP012333">
    <property type="protein sequence ID" value="AKU96277.1"/>
    <property type="molecule type" value="Genomic_DNA"/>
</dbReference>
<dbReference type="KEGG" id="llu:AKJ09_02941"/>